<proteinExistence type="predicted"/>
<evidence type="ECO:0000313" key="1">
    <source>
        <dbReference type="EMBL" id="USJ24330.1"/>
    </source>
</evidence>
<dbReference type="OrthoDB" id="9807941at2"/>
<dbReference type="AlphaFoldDB" id="A0A9Q8Y867"/>
<dbReference type="Proteomes" id="UP001055460">
    <property type="component" value="Chromosome"/>
</dbReference>
<protein>
    <submittedName>
        <fullName evidence="1">NADH:ubiquinone oxidoreductase</fullName>
    </submittedName>
</protein>
<name>A0A9Q8Y867_ENSAD</name>
<accession>A0A9Q8Y867</accession>
<evidence type="ECO:0000313" key="2">
    <source>
        <dbReference type="Proteomes" id="UP001055460"/>
    </source>
</evidence>
<dbReference type="EMBL" id="CP098807">
    <property type="protein sequence ID" value="USJ24330.1"/>
    <property type="molecule type" value="Genomic_DNA"/>
</dbReference>
<organism evidence="1 2">
    <name type="scientific">Ensifer adhaerens</name>
    <name type="common">Sinorhizobium morelense</name>
    <dbReference type="NCBI Taxonomy" id="106592"/>
    <lineage>
        <taxon>Bacteria</taxon>
        <taxon>Pseudomonadati</taxon>
        <taxon>Pseudomonadota</taxon>
        <taxon>Alphaproteobacteria</taxon>
        <taxon>Hyphomicrobiales</taxon>
        <taxon>Rhizobiaceae</taxon>
        <taxon>Sinorhizobium/Ensifer group</taxon>
        <taxon>Ensifer</taxon>
    </lineage>
</organism>
<dbReference type="RefSeq" id="WP_110818450.1">
    <property type="nucleotide sequence ID" value="NZ_CP098807.1"/>
</dbReference>
<gene>
    <name evidence="1" type="ORF">NE863_04915</name>
</gene>
<sequence>MAGAREEGQMKGQAEAAIPFARPLGGDPADPFGMGEWMKGLSQVPLHPLMVHPAAAVAAATAIGFGLTTQIAGAMIGAMQGAVEAAQKRAEPASSDTTTAVVAKTVQADAKPEPVAKPSAPAKRAAAKPVVEKVAAQKVVKVRATRAKAKATDDLKRISGIGPKLEQVLNAKGISGFADIAGWSEADVARFDDELGFGGRIKRDDWVGQAKALKGA</sequence>
<dbReference type="Gene3D" id="1.10.150.20">
    <property type="entry name" value="5' to 3' exonuclease, C-terminal subdomain"/>
    <property type="match status" value="1"/>
</dbReference>
<reference evidence="1" key="1">
    <citation type="submission" date="2022-06" db="EMBL/GenBank/DDBJ databases">
        <title>Physiological and biochemical characterization and genomic elucidation of a strain of the genus Ensifer adhaerens M8 that combines arsenic oxidation and chromium reduction.</title>
        <authorList>
            <person name="Li X."/>
            <person name="Yu c."/>
        </authorList>
    </citation>
    <scope>NUCLEOTIDE SEQUENCE</scope>
    <source>
        <strain evidence="1">M8</strain>
    </source>
</reference>